<dbReference type="EMBL" id="CP049142">
    <property type="protein sequence ID" value="QIE91352.1"/>
    <property type="molecule type" value="Genomic_DNA"/>
</dbReference>
<dbReference type="InterPro" id="IPR011990">
    <property type="entry name" value="TPR-like_helical_dom_sf"/>
</dbReference>
<evidence type="ECO:0000256" key="1">
    <source>
        <dbReference type="SAM" id="Coils"/>
    </source>
</evidence>
<organism evidence="2 3">
    <name type="scientific">Pseudomonas nitroreducens</name>
    <dbReference type="NCBI Taxonomy" id="46680"/>
    <lineage>
        <taxon>Bacteria</taxon>
        <taxon>Pseudomonadati</taxon>
        <taxon>Pseudomonadota</taxon>
        <taxon>Gammaproteobacteria</taxon>
        <taxon>Pseudomonadales</taxon>
        <taxon>Pseudomonadaceae</taxon>
        <taxon>Pseudomonas</taxon>
    </lineage>
</organism>
<gene>
    <name evidence="2" type="ORF">G5B91_33940</name>
</gene>
<dbReference type="RefSeq" id="WP_024767844.1">
    <property type="nucleotide sequence ID" value="NZ_CP049142.1"/>
</dbReference>
<dbReference type="AlphaFoldDB" id="A0A6G6J7V1"/>
<feature type="coiled-coil region" evidence="1">
    <location>
        <begin position="518"/>
        <end position="545"/>
    </location>
</feature>
<keyword evidence="2" id="KW-0614">Plasmid</keyword>
<geneLocation type="plasmid" evidence="3">
    <name>ppnihbp1_1</name>
</geneLocation>
<evidence type="ECO:0000313" key="3">
    <source>
        <dbReference type="Proteomes" id="UP000501063"/>
    </source>
</evidence>
<name>A0A6G6J7V1_PSENT</name>
<reference evidence="2 3" key="1">
    <citation type="submission" date="2020-02" db="EMBL/GenBank/DDBJ databases">
        <title>Integrative conjugative elements (ICEs) and plasmids drive adaptation of Pseudomonas nitroreducens strain HBP1 to wastewater environment.</title>
        <authorList>
            <person name="Sentchilo V."/>
            <person name="Carraro N."/>
            <person name="Bertelli C."/>
            <person name="van der Meer J.R."/>
        </authorList>
    </citation>
    <scope>NUCLEOTIDE SEQUENCE [LARGE SCALE GENOMIC DNA]</scope>
    <source>
        <strain evidence="2 3">HBP1</strain>
        <plasmid evidence="3">ppnihbp1_1</plasmid>
    </source>
</reference>
<accession>A0A6G6J7V1</accession>
<dbReference type="KEGG" id="pnt:G5B91_33940"/>
<dbReference type="Proteomes" id="UP000501063">
    <property type="component" value="Plasmid pPniHBP1_1"/>
</dbReference>
<protein>
    <submittedName>
        <fullName evidence="2">Sel1 repeat family protein</fullName>
    </submittedName>
</protein>
<keyword evidence="1" id="KW-0175">Coiled coil</keyword>
<sequence length="551" mass="59420">MGLENVLQASKNLGDLTQTWIREITARAKKAGVTSTVKLTVADTVSLVAPAALIASVIQKTGMASAPGPIRVLLIGRDPMIRLDHAVWASLAGDMIGRPGEVEIILTYAEQAITSLYPIAQALRLPHCTVMTPEQIQGGSAEGVSVELWLHPAAEVDTEVEQEHLRITQQLMSAAVPVFACVFNETDLNGQNIVLSHAKLRLNPLGDVIRRGSSAINRFGISSADLGLEGGWGAIICRLCPASGERHTDVDVCQVKTALAVLRLEGGLSSTWSLGQRVNGVAFNRLIPVGLMGNLAIEPTTGQLLSHDEETNRLAILGNLWAEKLKTMPSGGEDLLVWASSVKLSYSLALPKEPEKREATIAALEHALEEGVLDAGIGLARGYEATGKPELREKALQIYRQIGSAHPLSAYALAHDELFAGNDKAALEHFKASAEAGYPLALTDLAVFVLQHHLEGIDPWDLLTRSAALGDPDANVYLAERRMNDNLPQEALDLLRKAWQVGHKGAVDLAFRLATYMRDQKLGNRHKLKQELRDIEGQAKKLGIKLAHGGN</sequence>
<dbReference type="SUPFAM" id="SSF81901">
    <property type="entry name" value="HCP-like"/>
    <property type="match status" value="1"/>
</dbReference>
<dbReference type="Gene3D" id="1.25.40.10">
    <property type="entry name" value="Tetratricopeptide repeat domain"/>
    <property type="match status" value="1"/>
</dbReference>
<evidence type="ECO:0000313" key="2">
    <source>
        <dbReference type="EMBL" id="QIE91352.1"/>
    </source>
</evidence>
<proteinExistence type="predicted"/>